<evidence type="ECO:0000256" key="7">
    <source>
        <dbReference type="ARBA" id="ARBA00022801"/>
    </source>
</evidence>
<evidence type="ECO:0000256" key="8">
    <source>
        <dbReference type="ARBA" id="ARBA00022833"/>
    </source>
</evidence>
<dbReference type="CDD" id="cd07336">
    <property type="entry name" value="M48B_HtpX_like"/>
    <property type="match status" value="1"/>
</dbReference>
<dbReference type="InterPro" id="IPR050083">
    <property type="entry name" value="HtpX_protease"/>
</dbReference>
<keyword evidence="3 12" id="KW-1003">Cell membrane</keyword>
<dbReference type="NCBIfam" id="NF002363">
    <property type="entry name" value="PRK01345.1"/>
    <property type="match status" value="1"/>
</dbReference>
<evidence type="ECO:0000256" key="3">
    <source>
        <dbReference type="ARBA" id="ARBA00022475"/>
    </source>
</evidence>
<feature type="binding site" evidence="12">
    <location>
        <position position="134"/>
    </location>
    <ligand>
        <name>Zn(2+)</name>
        <dbReference type="ChEBI" id="CHEBI:29105"/>
        <note>catalytic</note>
    </ligand>
</feature>
<keyword evidence="5 12" id="KW-0812">Transmembrane</keyword>
<dbReference type="Pfam" id="PF01435">
    <property type="entry name" value="Peptidase_M48"/>
    <property type="match status" value="1"/>
</dbReference>
<feature type="binding site" evidence="12">
    <location>
        <position position="130"/>
    </location>
    <ligand>
        <name>Zn(2+)</name>
        <dbReference type="ChEBI" id="CHEBI:29105"/>
        <note>catalytic</note>
    </ligand>
</feature>
<keyword evidence="10 12" id="KW-0482">Metalloprotease</keyword>
<name>A0ABU3E8I6_9RHOB</name>
<dbReference type="Proteomes" id="UP001251085">
    <property type="component" value="Unassembled WGS sequence"/>
</dbReference>
<evidence type="ECO:0000313" key="16">
    <source>
        <dbReference type="Proteomes" id="UP001251085"/>
    </source>
</evidence>
<keyword evidence="7 12" id="KW-0378">Hydrolase</keyword>
<keyword evidence="16" id="KW-1185">Reference proteome</keyword>
<feature type="transmembrane region" description="Helical" evidence="12">
    <location>
        <begin position="141"/>
        <end position="165"/>
    </location>
</feature>
<dbReference type="PANTHER" id="PTHR43221:SF1">
    <property type="entry name" value="PROTEASE HTPX"/>
    <property type="match status" value="1"/>
</dbReference>
<dbReference type="EC" id="3.4.24.-" evidence="12"/>
<reference evidence="16" key="1">
    <citation type="submission" date="2023-07" db="EMBL/GenBank/DDBJ databases">
        <title>Characterization of two Paracoccaceae strains isolated from Phycosphere and proposal of Xinfangfangia lacusdiani sp. nov.</title>
        <authorList>
            <person name="Deng Y."/>
            <person name="Zhang Y.Q."/>
        </authorList>
    </citation>
    <scope>NUCLEOTIDE SEQUENCE [LARGE SCALE GENOMIC DNA]</scope>
    <source>
        <strain evidence="16">CPCC 101403</strain>
    </source>
</reference>
<evidence type="ECO:0000256" key="5">
    <source>
        <dbReference type="ARBA" id="ARBA00022692"/>
    </source>
</evidence>
<proteinExistence type="inferred from homology"/>
<dbReference type="GO" id="GO:0008237">
    <property type="term" value="F:metallopeptidase activity"/>
    <property type="evidence" value="ECO:0007669"/>
    <property type="project" value="UniProtKB-KW"/>
</dbReference>
<dbReference type="EMBL" id="JAVRQI010000001">
    <property type="protein sequence ID" value="MDT1060519.1"/>
    <property type="molecule type" value="Genomic_DNA"/>
</dbReference>
<comment type="caution">
    <text evidence="15">The sequence shown here is derived from an EMBL/GenBank/DDBJ whole genome shotgun (WGS) entry which is preliminary data.</text>
</comment>
<evidence type="ECO:0000256" key="6">
    <source>
        <dbReference type="ARBA" id="ARBA00022723"/>
    </source>
</evidence>
<sequence length="314" mass="32969">MGNLRTFILMAAMTALVMGMGYLLGGTGGAVIALVIAGAGNMWAWWNSDKAVLRQQGAMLVTRQQAPELIDMVAGLAQRANLPMPKVYVLQTDQPNAFATGRNPQNAAVAVTQGIMRVLDRDELAGVIAHELAHIKHRDTLTMTVTATMAGAIAMLGNMLMFSGLFGGRNDNRGGGLAAILAMVFAPIAAGLVQMAISRTREYEADRTGAQICGQPLALAGALAKISRAAGQVVNIPAERNPASASMFIVNPLHALRMDRLFATHPATEDRIARLREMAGRGGQGGSAPWADAQPVRSRIPPSGGPDSGPWGKG</sequence>
<keyword evidence="11 12" id="KW-0472">Membrane</keyword>
<evidence type="ECO:0000256" key="10">
    <source>
        <dbReference type="ARBA" id="ARBA00023049"/>
    </source>
</evidence>
<gene>
    <name evidence="12 15" type="primary">htpX</name>
    <name evidence="15" type="ORF">RM190_01545</name>
</gene>
<evidence type="ECO:0000256" key="2">
    <source>
        <dbReference type="ARBA" id="ARBA00009779"/>
    </source>
</evidence>
<dbReference type="NCBIfam" id="NF002826">
    <property type="entry name" value="PRK03001.1"/>
    <property type="match status" value="1"/>
</dbReference>
<feature type="domain" description="Peptidase M48" evidence="14">
    <location>
        <begin position="64"/>
        <end position="278"/>
    </location>
</feature>
<keyword evidence="9 12" id="KW-1133">Transmembrane helix</keyword>
<evidence type="ECO:0000313" key="15">
    <source>
        <dbReference type="EMBL" id="MDT1060519.1"/>
    </source>
</evidence>
<evidence type="ECO:0000256" key="11">
    <source>
        <dbReference type="ARBA" id="ARBA00023136"/>
    </source>
</evidence>
<keyword evidence="4 12" id="KW-0645">Protease</keyword>
<dbReference type="InterPro" id="IPR022919">
    <property type="entry name" value="Pept_M48_protease_HtpX"/>
</dbReference>
<feature type="region of interest" description="Disordered" evidence="13">
    <location>
        <begin position="280"/>
        <end position="314"/>
    </location>
</feature>
<protein>
    <recommendedName>
        <fullName evidence="12">Protease HtpX homolog</fullName>
        <ecNumber evidence="12">3.4.24.-</ecNumber>
    </recommendedName>
</protein>
<feature type="binding site" evidence="12">
    <location>
        <position position="202"/>
    </location>
    <ligand>
        <name>Zn(2+)</name>
        <dbReference type="ChEBI" id="CHEBI:29105"/>
        <note>catalytic</note>
    </ligand>
</feature>
<evidence type="ECO:0000259" key="14">
    <source>
        <dbReference type="Pfam" id="PF01435"/>
    </source>
</evidence>
<dbReference type="PANTHER" id="PTHR43221">
    <property type="entry name" value="PROTEASE HTPX"/>
    <property type="match status" value="1"/>
</dbReference>
<organism evidence="15 16">
    <name type="scientific">Paracoccus broussonetiae</name>
    <dbReference type="NCBI Taxonomy" id="3075834"/>
    <lineage>
        <taxon>Bacteria</taxon>
        <taxon>Pseudomonadati</taxon>
        <taxon>Pseudomonadota</taxon>
        <taxon>Alphaproteobacteria</taxon>
        <taxon>Rhodobacterales</taxon>
        <taxon>Paracoccaceae</taxon>
        <taxon>Paracoccus</taxon>
    </lineage>
</organism>
<evidence type="ECO:0000256" key="13">
    <source>
        <dbReference type="SAM" id="MobiDB-lite"/>
    </source>
</evidence>
<feature type="transmembrane region" description="Helical" evidence="12">
    <location>
        <begin position="177"/>
        <end position="197"/>
    </location>
</feature>
<comment type="subcellular location">
    <subcellularLocation>
        <location evidence="1 12">Cell membrane</location>
        <topology evidence="1 12">Multi-pass membrane protein</topology>
    </subcellularLocation>
</comment>
<dbReference type="InterPro" id="IPR001915">
    <property type="entry name" value="Peptidase_M48"/>
</dbReference>
<feature type="active site" evidence="12">
    <location>
        <position position="131"/>
    </location>
</feature>
<accession>A0ABU3E8I6</accession>
<keyword evidence="8 12" id="KW-0862">Zinc</keyword>
<dbReference type="Gene3D" id="3.30.2010.10">
    <property type="entry name" value="Metalloproteases ('zincins'), catalytic domain"/>
    <property type="match status" value="1"/>
</dbReference>
<evidence type="ECO:0000256" key="4">
    <source>
        <dbReference type="ARBA" id="ARBA00022670"/>
    </source>
</evidence>
<keyword evidence="6 12" id="KW-0479">Metal-binding</keyword>
<comment type="caution">
    <text evidence="12">Lacks conserved residue(s) required for the propagation of feature annotation.</text>
</comment>
<evidence type="ECO:0000256" key="12">
    <source>
        <dbReference type="HAMAP-Rule" id="MF_00188"/>
    </source>
</evidence>
<evidence type="ECO:0000256" key="1">
    <source>
        <dbReference type="ARBA" id="ARBA00004651"/>
    </source>
</evidence>
<evidence type="ECO:0000256" key="9">
    <source>
        <dbReference type="ARBA" id="ARBA00022989"/>
    </source>
</evidence>
<dbReference type="RefSeq" id="WP_311757813.1">
    <property type="nucleotide sequence ID" value="NZ_JAVRQI010000001.1"/>
</dbReference>
<comment type="cofactor">
    <cofactor evidence="12">
        <name>Zn(2+)</name>
        <dbReference type="ChEBI" id="CHEBI:29105"/>
    </cofactor>
    <text evidence="12">Binds 1 zinc ion per subunit.</text>
</comment>
<comment type="similarity">
    <text evidence="2 12">Belongs to the peptidase M48B family.</text>
</comment>
<dbReference type="HAMAP" id="MF_00188">
    <property type="entry name" value="Pept_M48_protease_HtpX"/>
    <property type="match status" value="1"/>
</dbReference>